<dbReference type="Proteomes" id="UP001219525">
    <property type="component" value="Unassembled WGS sequence"/>
</dbReference>
<dbReference type="InterPro" id="IPR036514">
    <property type="entry name" value="SGNH_hydro_sf"/>
</dbReference>
<evidence type="ECO:0000256" key="1">
    <source>
        <dbReference type="SAM" id="MobiDB-lite"/>
    </source>
</evidence>
<evidence type="ECO:0000313" key="3">
    <source>
        <dbReference type="Proteomes" id="UP001219525"/>
    </source>
</evidence>
<gene>
    <name evidence="2" type="ORF">GGX14DRAFT_621460</name>
</gene>
<organism evidence="2 3">
    <name type="scientific">Mycena pura</name>
    <dbReference type="NCBI Taxonomy" id="153505"/>
    <lineage>
        <taxon>Eukaryota</taxon>
        <taxon>Fungi</taxon>
        <taxon>Dikarya</taxon>
        <taxon>Basidiomycota</taxon>
        <taxon>Agaricomycotina</taxon>
        <taxon>Agaricomycetes</taxon>
        <taxon>Agaricomycetidae</taxon>
        <taxon>Agaricales</taxon>
        <taxon>Marasmiineae</taxon>
        <taxon>Mycenaceae</taxon>
        <taxon>Mycena</taxon>
    </lineage>
</organism>
<evidence type="ECO:0008006" key="4">
    <source>
        <dbReference type="Google" id="ProtNLM"/>
    </source>
</evidence>
<proteinExistence type="predicted"/>
<feature type="compositionally biased region" description="Basic and acidic residues" evidence="1">
    <location>
        <begin position="169"/>
        <end position="179"/>
    </location>
</feature>
<dbReference type="EMBL" id="JARJCW010000024">
    <property type="protein sequence ID" value="KAJ7212045.1"/>
    <property type="molecule type" value="Genomic_DNA"/>
</dbReference>
<feature type="region of interest" description="Disordered" evidence="1">
    <location>
        <begin position="169"/>
        <end position="240"/>
    </location>
</feature>
<reference evidence="2" key="1">
    <citation type="submission" date="2023-03" db="EMBL/GenBank/DDBJ databases">
        <title>Massive genome expansion in bonnet fungi (Mycena s.s.) driven by repeated elements and novel gene families across ecological guilds.</title>
        <authorList>
            <consortium name="Lawrence Berkeley National Laboratory"/>
            <person name="Harder C.B."/>
            <person name="Miyauchi S."/>
            <person name="Viragh M."/>
            <person name="Kuo A."/>
            <person name="Thoen E."/>
            <person name="Andreopoulos B."/>
            <person name="Lu D."/>
            <person name="Skrede I."/>
            <person name="Drula E."/>
            <person name="Henrissat B."/>
            <person name="Morin E."/>
            <person name="Kohler A."/>
            <person name="Barry K."/>
            <person name="LaButti K."/>
            <person name="Morin E."/>
            <person name="Salamov A."/>
            <person name="Lipzen A."/>
            <person name="Mereny Z."/>
            <person name="Hegedus B."/>
            <person name="Baldrian P."/>
            <person name="Stursova M."/>
            <person name="Weitz H."/>
            <person name="Taylor A."/>
            <person name="Grigoriev I.V."/>
            <person name="Nagy L.G."/>
            <person name="Martin F."/>
            <person name="Kauserud H."/>
        </authorList>
    </citation>
    <scope>NUCLEOTIDE SEQUENCE</scope>
    <source>
        <strain evidence="2">9144</strain>
    </source>
</reference>
<name>A0AAD6YCQ0_9AGAR</name>
<accession>A0AAD6YCQ0</accession>
<dbReference type="AlphaFoldDB" id="A0AAD6YCQ0"/>
<sequence length="240" mass="26664">MDLHISDAYTSQQLLVDEIVPKNTSSEGSNRSPIPQEKTLTAWWIGINDTGDTLNNASITDFPAFWETEMTSYFKAVQMAHDNGLRSHLFINVPAEDRNPATVGNAANSAKMKLHIQQYATTMTFDSNAWLIWCWIRRRSSVSLIFCTCADPEGLVRPPDVRHAHVDPPVEDRQLRDGDAVPFDNCEDGEQEQSGEGLHVPGPRRALVDDESLPARGIQIRGGLPGTKRRARLSPKSDTA</sequence>
<keyword evidence="3" id="KW-1185">Reference proteome</keyword>
<protein>
    <recommendedName>
        <fullName evidence="4">Carbohydrate esterase family 16 protein</fullName>
    </recommendedName>
</protein>
<comment type="caution">
    <text evidence="2">The sequence shown here is derived from an EMBL/GenBank/DDBJ whole genome shotgun (WGS) entry which is preliminary data.</text>
</comment>
<dbReference type="Gene3D" id="3.40.50.1110">
    <property type="entry name" value="SGNH hydrolase"/>
    <property type="match status" value="1"/>
</dbReference>
<evidence type="ECO:0000313" key="2">
    <source>
        <dbReference type="EMBL" id="KAJ7212045.1"/>
    </source>
</evidence>